<comment type="similarity">
    <text evidence="2">Belongs to the mitochondrion-specific ribosomal protein mS29 family.</text>
</comment>
<dbReference type="InterPro" id="IPR019368">
    <property type="entry name" value="Ribosomal_mS29"/>
</dbReference>
<reference evidence="10" key="1">
    <citation type="submission" date="2017-01" db="EMBL/GenBank/DDBJ databases">
        <title>Comparative genomics of anhydrobiosis in the tardigrade Hypsibius dujardini.</title>
        <authorList>
            <person name="Yoshida Y."/>
            <person name="Koutsovoulos G."/>
            <person name="Laetsch D."/>
            <person name="Stevens L."/>
            <person name="Kumar S."/>
            <person name="Horikawa D."/>
            <person name="Ishino K."/>
            <person name="Komine S."/>
            <person name="Tomita M."/>
            <person name="Blaxter M."/>
            <person name="Arakawa K."/>
        </authorList>
    </citation>
    <scope>NUCLEOTIDE SEQUENCE [LARGE SCALE GENOMIC DNA]</scope>
    <source>
        <strain evidence="10">Z151</strain>
    </source>
</reference>
<dbReference type="PANTHER" id="PTHR12810:SF0">
    <property type="entry name" value="SMALL RIBOSOMAL SUBUNIT PROTEIN MS29"/>
    <property type="match status" value="1"/>
</dbReference>
<organism evidence="9 10">
    <name type="scientific">Hypsibius exemplaris</name>
    <name type="common">Freshwater tardigrade</name>
    <dbReference type="NCBI Taxonomy" id="2072580"/>
    <lineage>
        <taxon>Eukaryota</taxon>
        <taxon>Metazoa</taxon>
        <taxon>Ecdysozoa</taxon>
        <taxon>Tardigrada</taxon>
        <taxon>Eutardigrada</taxon>
        <taxon>Parachela</taxon>
        <taxon>Hypsibioidea</taxon>
        <taxon>Hypsibiidae</taxon>
        <taxon>Hypsibius</taxon>
    </lineage>
</organism>
<comment type="caution">
    <text evidence="9">The sequence shown here is derived from an EMBL/GenBank/DDBJ whole genome shotgun (WGS) entry which is preliminary data.</text>
</comment>
<evidence type="ECO:0000313" key="10">
    <source>
        <dbReference type="Proteomes" id="UP000192578"/>
    </source>
</evidence>
<name>A0A1W0X4A4_HYPEX</name>
<feature type="region of interest" description="Disordered" evidence="8">
    <location>
        <begin position="59"/>
        <end position="98"/>
    </location>
</feature>
<evidence type="ECO:0000256" key="7">
    <source>
        <dbReference type="ARBA" id="ARBA00035140"/>
    </source>
</evidence>
<dbReference type="OrthoDB" id="274828at2759"/>
<dbReference type="AlphaFoldDB" id="A0A1W0X4A4"/>
<evidence type="ECO:0000256" key="4">
    <source>
        <dbReference type="ARBA" id="ARBA00022980"/>
    </source>
</evidence>
<dbReference type="PANTHER" id="PTHR12810">
    <property type="entry name" value="MITOCHONDRIAL 28S RIBOSOMAL PROTEIN S29"/>
    <property type="match status" value="1"/>
</dbReference>
<dbReference type="PRINTS" id="PR01716">
    <property type="entry name" value="DEATHASSOCP3"/>
</dbReference>
<keyword evidence="3" id="KW-0809">Transit peptide</keyword>
<protein>
    <recommendedName>
        <fullName evidence="7">Small ribosomal subunit protein mS29</fullName>
    </recommendedName>
</protein>
<keyword evidence="4 9" id="KW-0689">Ribosomal protein</keyword>
<keyword evidence="5" id="KW-0496">Mitochondrion</keyword>
<dbReference type="InterPro" id="IPR008092">
    <property type="entry name" value="Ribosomal_mS29_met"/>
</dbReference>
<dbReference type="Pfam" id="PF10236">
    <property type="entry name" value="DAP3"/>
    <property type="match status" value="1"/>
</dbReference>
<evidence type="ECO:0000256" key="3">
    <source>
        <dbReference type="ARBA" id="ARBA00022946"/>
    </source>
</evidence>
<proteinExistence type="inferred from homology"/>
<keyword evidence="10" id="KW-1185">Reference proteome</keyword>
<evidence type="ECO:0000256" key="5">
    <source>
        <dbReference type="ARBA" id="ARBA00023128"/>
    </source>
</evidence>
<dbReference type="EMBL" id="MTYJ01000019">
    <property type="protein sequence ID" value="OQV22154.1"/>
    <property type="molecule type" value="Genomic_DNA"/>
</dbReference>
<sequence>MPSSIFSHCRQVGRLRKLCSTAIRPPHGPVSRPFSMTAAMQQKPQQMLRSQRVIASELVQKAEEKSEPSSSSAASTSEEVPMELPRVQARRTSQQNPADHTMDVEGFFYTVPPAVVEPLFGWTRPVSNTRGAAGATDMRSRTLQYLHEQGLTLREYALMIRQPALEVMDYIKKSDLSLPAVRYVLYGRHGSGKTASLAHILHFFAANDWLIVHMPRVTYYNRHYKEVADSTFHPGRIDLPVCSVEWLQHFLSQNSAILKDPSRKLLTHKTYVWSKREETPAGSPLLDIVELGIKRGRYANDAIGVLMRELKLLAPETGQKVGVVVDVVNALFSPTLIPRVNKTTVPAEVLSLYCHFRSIVRNDWTNGAIVTSVDRRNVTGEVHDHDGGGNYLPRYLLRGPGWEWMDPCIPVHVKDYQDKELTNCLDYYMETRWLQHENAGTQKGRDELKFVSGMNPGVLRSLVSRL</sequence>
<dbReference type="Proteomes" id="UP000192578">
    <property type="component" value="Unassembled WGS sequence"/>
</dbReference>
<keyword evidence="6" id="KW-0687">Ribonucleoprotein</keyword>
<evidence type="ECO:0000256" key="8">
    <source>
        <dbReference type="SAM" id="MobiDB-lite"/>
    </source>
</evidence>
<comment type="subcellular location">
    <subcellularLocation>
        <location evidence="1">Mitochondrion</location>
    </subcellularLocation>
</comment>
<gene>
    <name evidence="9" type="ORF">BV898_04000</name>
</gene>
<dbReference type="GO" id="GO:0005763">
    <property type="term" value="C:mitochondrial small ribosomal subunit"/>
    <property type="evidence" value="ECO:0007669"/>
    <property type="project" value="TreeGrafter"/>
</dbReference>
<accession>A0A1W0X4A4</accession>
<evidence type="ECO:0000256" key="6">
    <source>
        <dbReference type="ARBA" id="ARBA00023274"/>
    </source>
</evidence>
<evidence type="ECO:0000256" key="2">
    <source>
        <dbReference type="ARBA" id="ARBA00009863"/>
    </source>
</evidence>
<evidence type="ECO:0000256" key="1">
    <source>
        <dbReference type="ARBA" id="ARBA00004173"/>
    </source>
</evidence>
<evidence type="ECO:0000313" key="9">
    <source>
        <dbReference type="EMBL" id="OQV22154.1"/>
    </source>
</evidence>
<feature type="compositionally biased region" description="Low complexity" evidence="8">
    <location>
        <begin position="68"/>
        <end position="79"/>
    </location>
</feature>
<dbReference type="GO" id="GO:0003735">
    <property type="term" value="F:structural constituent of ribosome"/>
    <property type="evidence" value="ECO:0007669"/>
    <property type="project" value="TreeGrafter"/>
</dbReference>
<dbReference type="GO" id="GO:0006915">
    <property type="term" value="P:apoptotic process"/>
    <property type="evidence" value="ECO:0007669"/>
    <property type="project" value="InterPro"/>
</dbReference>